<keyword evidence="3" id="KW-1185">Reference proteome</keyword>
<dbReference type="AlphaFoldDB" id="A0A7W9FL72"/>
<reference evidence="2 3" key="1">
    <citation type="submission" date="2020-08" db="EMBL/GenBank/DDBJ databases">
        <title>Genomic Encyclopedia of Type Strains, Phase IV (KMG-IV): sequencing the most valuable type-strain genomes for metagenomic binning, comparative biology and taxonomic classification.</title>
        <authorList>
            <person name="Goeker M."/>
        </authorList>
    </citation>
    <scope>NUCLEOTIDE SEQUENCE [LARGE SCALE GENOMIC DNA]</scope>
    <source>
        <strain evidence="2 3">DSM 16268</strain>
    </source>
</reference>
<name>A0A7W9FL72_9HYPH</name>
<evidence type="ECO:0000313" key="3">
    <source>
        <dbReference type="Proteomes" id="UP000523821"/>
    </source>
</evidence>
<dbReference type="Pfam" id="PF06568">
    <property type="entry name" value="YjiS-like"/>
    <property type="match status" value="1"/>
</dbReference>
<sequence>MFNLLKEQIEGARARRRLRHLDDRLLADIGLTGQDVRSELSDRYTRIALQQRQFF</sequence>
<feature type="domain" description="YjiS-like" evidence="1">
    <location>
        <begin position="12"/>
        <end position="37"/>
    </location>
</feature>
<organism evidence="2 3">
    <name type="scientific">Prosthecomicrobium pneumaticum</name>
    <dbReference type="NCBI Taxonomy" id="81895"/>
    <lineage>
        <taxon>Bacteria</taxon>
        <taxon>Pseudomonadati</taxon>
        <taxon>Pseudomonadota</taxon>
        <taxon>Alphaproteobacteria</taxon>
        <taxon>Hyphomicrobiales</taxon>
        <taxon>Kaistiaceae</taxon>
        <taxon>Prosthecomicrobium</taxon>
    </lineage>
</organism>
<comment type="caution">
    <text evidence="2">The sequence shown here is derived from an EMBL/GenBank/DDBJ whole genome shotgun (WGS) entry which is preliminary data.</text>
</comment>
<protein>
    <submittedName>
        <fullName evidence="2">Uncharacterized protein YjiS (DUF1127 family)</fullName>
    </submittedName>
</protein>
<evidence type="ECO:0000259" key="1">
    <source>
        <dbReference type="Pfam" id="PF06568"/>
    </source>
</evidence>
<gene>
    <name evidence="2" type="ORF">GGQ63_001406</name>
</gene>
<dbReference type="InterPro" id="IPR009506">
    <property type="entry name" value="YjiS-like"/>
</dbReference>
<dbReference type="Proteomes" id="UP000523821">
    <property type="component" value="Unassembled WGS sequence"/>
</dbReference>
<proteinExistence type="predicted"/>
<dbReference type="EMBL" id="JACHOO010000002">
    <property type="protein sequence ID" value="MBB5752354.1"/>
    <property type="molecule type" value="Genomic_DNA"/>
</dbReference>
<dbReference type="RefSeq" id="WP_183853928.1">
    <property type="nucleotide sequence ID" value="NZ_JACHOO010000002.1"/>
</dbReference>
<evidence type="ECO:0000313" key="2">
    <source>
        <dbReference type="EMBL" id="MBB5752354.1"/>
    </source>
</evidence>
<accession>A0A7W9FL72</accession>